<evidence type="ECO:0000256" key="2">
    <source>
        <dbReference type="ARBA" id="ARBA00001958"/>
    </source>
</evidence>
<evidence type="ECO:0000313" key="18">
    <source>
        <dbReference type="Proteomes" id="UP000069030"/>
    </source>
</evidence>
<dbReference type="CDD" id="cd24015">
    <property type="entry name" value="ASKHA_NBD_PanK-III"/>
    <property type="match status" value="1"/>
</dbReference>
<evidence type="ECO:0000256" key="14">
    <source>
        <dbReference type="ARBA" id="ARBA00038036"/>
    </source>
</evidence>
<feature type="binding site" evidence="16">
    <location>
        <position position="120"/>
    </location>
    <ligand>
        <name>ATP</name>
        <dbReference type="ChEBI" id="CHEBI:30616"/>
    </ligand>
</feature>
<reference evidence="17 18" key="1">
    <citation type="journal article" date="2016" name="J. Zhejiang Univ. Sci. B">
        <title>Antibiotic resistance mechanisms of Myroides sp.</title>
        <authorList>
            <person name="Hu S."/>
            <person name="Yuan S."/>
            <person name="Qu H."/>
            <person name="Jiang T."/>
            <person name="Zhou Y."/>
            <person name="Wang M."/>
            <person name="Ming D."/>
        </authorList>
    </citation>
    <scope>NUCLEOTIDE SEQUENCE [LARGE SCALE GENOMIC DNA]</scope>
    <source>
        <strain evidence="17 18">PR63039</strain>
    </source>
</reference>
<evidence type="ECO:0000256" key="16">
    <source>
        <dbReference type="HAMAP-Rule" id="MF_01274"/>
    </source>
</evidence>
<comment type="function">
    <text evidence="16">Catalyzes the phosphorylation of pantothenate (Pan), the first step in CoA biosynthesis.</text>
</comment>
<dbReference type="AlphaFoldDB" id="A0A0S7EAS4"/>
<evidence type="ECO:0000256" key="9">
    <source>
        <dbReference type="ARBA" id="ARBA00022741"/>
    </source>
</evidence>
<dbReference type="InterPro" id="IPR043129">
    <property type="entry name" value="ATPase_NBD"/>
</dbReference>
<gene>
    <name evidence="16" type="primary">coaX</name>
    <name evidence="17" type="ORF">AS202_08655</name>
</gene>
<dbReference type="Gene3D" id="3.30.420.40">
    <property type="match status" value="2"/>
</dbReference>
<keyword evidence="10 16" id="KW-0418">Kinase</keyword>
<evidence type="ECO:0000256" key="4">
    <source>
        <dbReference type="ARBA" id="ARBA00005225"/>
    </source>
</evidence>
<feature type="active site" description="Proton acceptor" evidence="16">
    <location>
        <position position="96"/>
    </location>
</feature>
<dbReference type="GO" id="GO:0005524">
    <property type="term" value="F:ATP binding"/>
    <property type="evidence" value="ECO:0007669"/>
    <property type="project" value="UniProtKB-UniRule"/>
</dbReference>
<feature type="binding site" evidence="16">
    <location>
        <position position="87"/>
    </location>
    <ligand>
        <name>substrate</name>
    </ligand>
</feature>
<evidence type="ECO:0000256" key="5">
    <source>
        <dbReference type="ARBA" id="ARBA00011738"/>
    </source>
</evidence>
<dbReference type="KEGG" id="mod:AS202_08655"/>
<keyword evidence="16" id="KW-0479">Metal-binding</keyword>
<dbReference type="InterPro" id="IPR004619">
    <property type="entry name" value="Type_III_PanK"/>
</dbReference>
<accession>A0A0S7EAS4</accession>
<dbReference type="eggNOG" id="COG1521">
    <property type="taxonomic scope" value="Bacteria"/>
</dbReference>
<evidence type="ECO:0000256" key="6">
    <source>
        <dbReference type="ARBA" id="ARBA00012102"/>
    </source>
</evidence>
<dbReference type="GO" id="GO:0004594">
    <property type="term" value="F:pantothenate kinase activity"/>
    <property type="evidence" value="ECO:0007669"/>
    <property type="project" value="UniProtKB-UniRule"/>
</dbReference>
<dbReference type="Proteomes" id="UP000069030">
    <property type="component" value="Chromosome"/>
</dbReference>
<dbReference type="GO" id="GO:0046872">
    <property type="term" value="F:metal ion binding"/>
    <property type="evidence" value="ECO:0007669"/>
    <property type="project" value="UniProtKB-KW"/>
</dbReference>
<organism evidence="17 18">
    <name type="scientific">Myroides odoratimimus</name>
    <dbReference type="NCBI Taxonomy" id="76832"/>
    <lineage>
        <taxon>Bacteria</taxon>
        <taxon>Pseudomonadati</taxon>
        <taxon>Bacteroidota</taxon>
        <taxon>Flavobacteriia</taxon>
        <taxon>Flavobacteriales</taxon>
        <taxon>Flavobacteriaceae</taxon>
        <taxon>Myroides</taxon>
    </lineage>
</organism>
<evidence type="ECO:0000256" key="8">
    <source>
        <dbReference type="ARBA" id="ARBA00022679"/>
    </source>
</evidence>
<dbReference type="NCBIfam" id="NF009853">
    <property type="entry name" value="PRK13320.1-5"/>
    <property type="match status" value="1"/>
</dbReference>
<evidence type="ECO:0000256" key="11">
    <source>
        <dbReference type="ARBA" id="ARBA00022840"/>
    </source>
</evidence>
<keyword evidence="11 16" id="KW-0067">ATP-binding</keyword>
<dbReference type="RefSeq" id="WP_006257273.1">
    <property type="nucleotide sequence ID" value="NZ_BCMQ01000013.1"/>
</dbReference>
<dbReference type="GO" id="GO:0005737">
    <property type="term" value="C:cytoplasm"/>
    <property type="evidence" value="ECO:0007669"/>
    <property type="project" value="UniProtKB-SubCell"/>
</dbReference>
<comment type="similarity">
    <text evidence="14 16">Belongs to the type III pantothenate kinase family.</text>
</comment>
<dbReference type="GO" id="GO:0015937">
    <property type="term" value="P:coenzyme A biosynthetic process"/>
    <property type="evidence" value="ECO:0007669"/>
    <property type="project" value="UniProtKB-UniRule"/>
</dbReference>
<evidence type="ECO:0000256" key="12">
    <source>
        <dbReference type="ARBA" id="ARBA00022958"/>
    </source>
</evidence>
<comment type="subunit">
    <text evidence="5 16">Homodimer.</text>
</comment>
<evidence type="ECO:0000256" key="7">
    <source>
        <dbReference type="ARBA" id="ARBA00022490"/>
    </source>
</evidence>
<name>A0A0S7EAS4_9FLAO</name>
<dbReference type="Pfam" id="PF03309">
    <property type="entry name" value="Pan_kinase"/>
    <property type="match status" value="1"/>
</dbReference>
<feature type="binding site" evidence="16">
    <location>
        <begin position="94"/>
        <end position="97"/>
    </location>
    <ligand>
        <name>substrate</name>
    </ligand>
</feature>
<keyword evidence="12 16" id="KW-0630">Potassium</keyword>
<evidence type="ECO:0000256" key="15">
    <source>
        <dbReference type="ARBA" id="ARBA00040883"/>
    </source>
</evidence>
<comment type="cofactor">
    <cofactor evidence="16">
        <name>NH4(+)</name>
        <dbReference type="ChEBI" id="CHEBI:28938"/>
    </cofactor>
    <cofactor evidence="16">
        <name>K(+)</name>
        <dbReference type="ChEBI" id="CHEBI:29103"/>
    </cofactor>
    <text evidence="16">A monovalent cation. Ammonium or potassium.</text>
</comment>
<dbReference type="PANTHER" id="PTHR34265">
    <property type="entry name" value="TYPE III PANTOTHENATE KINASE"/>
    <property type="match status" value="1"/>
</dbReference>
<proteinExistence type="inferred from homology"/>
<evidence type="ECO:0000256" key="10">
    <source>
        <dbReference type="ARBA" id="ARBA00022777"/>
    </source>
</evidence>
<feature type="binding site" evidence="16">
    <location>
        <begin position="6"/>
        <end position="13"/>
    </location>
    <ligand>
        <name>ATP</name>
        <dbReference type="ChEBI" id="CHEBI:30616"/>
    </ligand>
</feature>
<protein>
    <recommendedName>
        <fullName evidence="15 16">Type III pantothenate kinase</fullName>
        <ecNumber evidence="6 16">2.7.1.33</ecNumber>
    </recommendedName>
    <alternativeName>
        <fullName evidence="16">PanK-III</fullName>
    </alternativeName>
    <alternativeName>
        <fullName evidence="16">Pantothenic acid kinase</fullName>
    </alternativeName>
</protein>
<dbReference type="HAMAP" id="MF_01274">
    <property type="entry name" value="Pantothen_kinase_3"/>
    <property type="match status" value="1"/>
</dbReference>
<dbReference type="SUPFAM" id="SSF53067">
    <property type="entry name" value="Actin-like ATPase domain"/>
    <property type="match status" value="2"/>
</dbReference>
<evidence type="ECO:0000313" key="17">
    <source>
        <dbReference type="EMBL" id="ALU26213.1"/>
    </source>
</evidence>
<comment type="pathway">
    <text evidence="4 16">Cofactor biosynthesis; coenzyme A biosynthesis; CoA from (R)-pantothenate: step 1/5.</text>
</comment>
<dbReference type="PANTHER" id="PTHR34265:SF1">
    <property type="entry name" value="TYPE III PANTOTHENATE KINASE"/>
    <property type="match status" value="1"/>
</dbReference>
<feature type="binding site" evidence="16">
    <location>
        <position position="117"/>
    </location>
    <ligand>
        <name>K(+)</name>
        <dbReference type="ChEBI" id="CHEBI:29103"/>
    </ligand>
</feature>
<comment type="cofactor">
    <cofactor evidence="2">
        <name>K(+)</name>
        <dbReference type="ChEBI" id="CHEBI:29103"/>
    </cofactor>
</comment>
<keyword evidence="9 16" id="KW-0547">Nucleotide-binding</keyword>
<comment type="catalytic activity">
    <reaction evidence="1 16">
        <text>(R)-pantothenate + ATP = (R)-4'-phosphopantothenate + ADP + H(+)</text>
        <dbReference type="Rhea" id="RHEA:16373"/>
        <dbReference type="ChEBI" id="CHEBI:10986"/>
        <dbReference type="ChEBI" id="CHEBI:15378"/>
        <dbReference type="ChEBI" id="CHEBI:29032"/>
        <dbReference type="ChEBI" id="CHEBI:30616"/>
        <dbReference type="ChEBI" id="CHEBI:456216"/>
        <dbReference type="EC" id="2.7.1.33"/>
    </reaction>
</comment>
<evidence type="ECO:0000256" key="3">
    <source>
        <dbReference type="ARBA" id="ARBA00004496"/>
    </source>
</evidence>
<dbReference type="EC" id="2.7.1.33" evidence="6 16"/>
<feature type="binding site" evidence="16">
    <location>
        <position position="172"/>
    </location>
    <ligand>
        <name>substrate</name>
    </ligand>
</feature>
<dbReference type="EMBL" id="CP013690">
    <property type="protein sequence ID" value="ALU26213.1"/>
    <property type="molecule type" value="Genomic_DNA"/>
</dbReference>
<evidence type="ECO:0000256" key="13">
    <source>
        <dbReference type="ARBA" id="ARBA00022993"/>
    </source>
</evidence>
<dbReference type="NCBIfam" id="TIGR00671">
    <property type="entry name" value="baf"/>
    <property type="match status" value="1"/>
</dbReference>
<keyword evidence="8 16" id="KW-0808">Transferase</keyword>
<keyword evidence="7 16" id="KW-0963">Cytoplasm</keyword>
<sequence length="249" mass="28052">MILAIDIGNTRTKLAIFEKDTLLETHFFEINLLEKKIKNILKINDVKPKVILSSVGKLESTTYNWLLENTEVIEISHKSAFPFMNKYATPATLGIDRMVLAAGATILYPNSNRLVIDTGTCITYEFINDKDEYLGGAISPGLSMRYKALNHYTAKLPLLEPTDIDYLIGNQTNQSIHSGVINGITLEIDGIINQYKSLYPDLKIILTGGDTLFLVKRLKNVIFANSNFLLESLNNLYQYTIENDKKNLL</sequence>
<keyword evidence="13 16" id="KW-0173">Coenzyme A biosynthesis</keyword>
<evidence type="ECO:0000256" key="1">
    <source>
        <dbReference type="ARBA" id="ARBA00001206"/>
    </source>
</evidence>
<dbReference type="GeneID" id="66974869"/>
<comment type="subcellular location">
    <subcellularLocation>
        <location evidence="3 16">Cytoplasm</location>
    </subcellularLocation>
</comment>